<name>A0A2K8T7B3_9NOSO</name>
<dbReference type="Proteomes" id="UP000232003">
    <property type="component" value="Plasmid pNFSY01"/>
</dbReference>
<reference evidence="1 2" key="1">
    <citation type="submission" date="2017-11" db="EMBL/GenBank/DDBJ databases">
        <title>Complete genome of a free-living desiccation-tolerant cyanobacterium and its photosynthetic adaptation to extreme terrestrial habitat.</title>
        <authorList>
            <person name="Shang J."/>
        </authorList>
    </citation>
    <scope>NUCLEOTIDE SEQUENCE [LARGE SCALE GENOMIC DNA]</scope>
    <source>
        <strain evidence="1 2">CCNUN1</strain>
        <plasmid evidence="2">pnfsy01</plasmid>
    </source>
</reference>
<keyword evidence="2" id="KW-1185">Reference proteome</keyword>
<proteinExistence type="predicted"/>
<evidence type="ECO:0000313" key="2">
    <source>
        <dbReference type="Proteomes" id="UP000232003"/>
    </source>
</evidence>
<geneLocation type="plasmid" evidence="2">
    <name>pnfsy01</name>
</geneLocation>
<accession>A0A2K8T7B3</accession>
<dbReference type="EMBL" id="CP024786">
    <property type="protein sequence ID" value="AUB42965.1"/>
    <property type="molecule type" value="Genomic_DNA"/>
</dbReference>
<protein>
    <submittedName>
        <fullName evidence="1">Uncharacterized protein</fullName>
    </submittedName>
</protein>
<dbReference type="AlphaFoldDB" id="A0A2K8T7B3"/>
<dbReference type="KEGG" id="nfl:COO91_09119"/>
<organism evidence="1 2">
    <name type="scientific">Nostoc flagelliforme CCNUN1</name>
    <dbReference type="NCBI Taxonomy" id="2038116"/>
    <lineage>
        <taxon>Bacteria</taxon>
        <taxon>Bacillati</taxon>
        <taxon>Cyanobacteriota</taxon>
        <taxon>Cyanophyceae</taxon>
        <taxon>Nostocales</taxon>
        <taxon>Nostocaceae</taxon>
        <taxon>Nostoc</taxon>
    </lineage>
</organism>
<gene>
    <name evidence="1" type="ORF">COO91_09119</name>
</gene>
<sequence>MDYLESREDAKLIGGNMSGRNARELARVFLAPVRCVLHCLPSYCA</sequence>
<evidence type="ECO:0000313" key="1">
    <source>
        <dbReference type="EMBL" id="AUB42965.1"/>
    </source>
</evidence>
<keyword evidence="1" id="KW-0614">Plasmid</keyword>